<reference evidence="1" key="1">
    <citation type="submission" date="2020-01" db="EMBL/GenBank/DDBJ databases">
        <authorList>
            <person name="Meier V. D."/>
            <person name="Meier V D."/>
        </authorList>
    </citation>
    <scope>NUCLEOTIDE SEQUENCE</scope>
    <source>
        <strain evidence="1">HLG_WM_MAG_01</strain>
    </source>
</reference>
<protein>
    <submittedName>
        <fullName evidence="1">Uncharacterized protein</fullName>
    </submittedName>
</protein>
<name>A0A6S6U2K3_9BACT</name>
<organism evidence="1">
    <name type="scientific">uncultured Sulfurovum sp</name>
    <dbReference type="NCBI Taxonomy" id="269237"/>
    <lineage>
        <taxon>Bacteria</taxon>
        <taxon>Pseudomonadati</taxon>
        <taxon>Campylobacterota</taxon>
        <taxon>Epsilonproteobacteria</taxon>
        <taxon>Campylobacterales</taxon>
        <taxon>Sulfurovaceae</taxon>
        <taxon>Sulfurovum</taxon>
        <taxon>environmental samples</taxon>
    </lineage>
</organism>
<accession>A0A6S6U2K3</accession>
<dbReference type="AlphaFoldDB" id="A0A6S6U2K3"/>
<dbReference type="EMBL" id="CACVAS010000117">
    <property type="protein sequence ID" value="CAA6823093.1"/>
    <property type="molecule type" value="Genomic_DNA"/>
</dbReference>
<sequence>MHNSERRESVDLGFEEEDIKLAELMIQKVKTTLEFLYFLMLHKKNVSYTVLLLSADKLKLEHLLTTWKRKTDILVEIDKKSNVYILICQNTDKEGGKKYGEILISNITMQNRSKVYCVQTQILNTAYTVQEVIFTILKKYIHIKSENKHNEVCFTELKYEEYKDVIYNI</sequence>
<gene>
    <name evidence="1" type="ORF">HELGO_WM873</name>
</gene>
<proteinExistence type="predicted"/>
<evidence type="ECO:0000313" key="1">
    <source>
        <dbReference type="EMBL" id="CAA6823093.1"/>
    </source>
</evidence>